<evidence type="ECO:0000256" key="5">
    <source>
        <dbReference type="ARBA" id="ARBA00022989"/>
    </source>
</evidence>
<dbReference type="InterPro" id="IPR036259">
    <property type="entry name" value="MFS_trans_sf"/>
</dbReference>
<dbReference type="OrthoDB" id="10021397at2759"/>
<reference evidence="11 12" key="1">
    <citation type="journal article" date="2016" name="Mol. Biol. Evol.">
        <title>Comparative Genomics of Early-Diverging Mushroom-Forming Fungi Provides Insights into the Origins of Lignocellulose Decay Capabilities.</title>
        <authorList>
            <person name="Nagy L.G."/>
            <person name="Riley R."/>
            <person name="Tritt A."/>
            <person name="Adam C."/>
            <person name="Daum C."/>
            <person name="Floudas D."/>
            <person name="Sun H."/>
            <person name="Yadav J.S."/>
            <person name="Pangilinan J."/>
            <person name="Larsson K.H."/>
            <person name="Matsuura K."/>
            <person name="Barry K."/>
            <person name="Labutti K."/>
            <person name="Kuo R."/>
            <person name="Ohm R.A."/>
            <person name="Bhattacharya S.S."/>
            <person name="Shirouzu T."/>
            <person name="Yoshinaga Y."/>
            <person name="Martin F.M."/>
            <person name="Grigoriev I.V."/>
            <person name="Hibbett D.S."/>
        </authorList>
    </citation>
    <scope>NUCLEOTIDE SEQUENCE [LARGE SCALE GENOMIC DNA]</scope>
    <source>
        <strain evidence="11 12">CBS 109695</strain>
    </source>
</reference>
<keyword evidence="3" id="KW-0813">Transport</keyword>
<proteinExistence type="inferred from homology"/>
<comment type="subcellular location">
    <subcellularLocation>
        <location evidence="1">Endomembrane system</location>
        <topology evidence="1">Multi-pass membrane protein</topology>
    </subcellularLocation>
</comment>
<evidence type="ECO:0000256" key="3">
    <source>
        <dbReference type="ARBA" id="ARBA00022448"/>
    </source>
</evidence>
<dbReference type="InterPro" id="IPR011701">
    <property type="entry name" value="MFS"/>
</dbReference>
<feature type="domain" description="Major facilitator superfamily (MFS) profile" evidence="9">
    <location>
        <begin position="39"/>
        <end position="533"/>
    </location>
</feature>
<evidence type="ECO:0000256" key="8">
    <source>
        <dbReference type="SAM" id="Phobius"/>
    </source>
</evidence>
<dbReference type="InterPro" id="IPR020846">
    <property type="entry name" value="MFS_dom"/>
</dbReference>
<feature type="transmembrane region" description="Helical" evidence="8">
    <location>
        <begin position="365"/>
        <end position="384"/>
    </location>
</feature>
<dbReference type="Proteomes" id="UP000076532">
    <property type="component" value="Unassembled WGS sequence"/>
</dbReference>
<feature type="transmembrane region" description="Helical" evidence="8">
    <location>
        <begin position="128"/>
        <end position="150"/>
    </location>
</feature>
<dbReference type="Gene3D" id="1.20.1250.20">
    <property type="entry name" value="MFS general substrate transporter like domains"/>
    <property type="match status" value="1"/>
</dbReference>
<organism evidence="11 12">
    <name type="scientific">Athelia psychrophila</name>
    <dbReference type="NCBI Taxonomy" id="1759441"/>
    <lineage>
        <taxon>Eukaryota</taxon>
        <taxon>Fungi</taxon>
        <taxon>Dikarya</taxon>
        <taxon>Basidiomycota</taxon>
        <taxon>Agaricomycotina</taxon>
        <taxon>Agaricomycetes</taxon>
        <taxon>Agaricomycetidae</taxon>
        <taxon>Atheliales</taxon>
        <taxon>Atheliaceae</taxon>
        <taxon>Athelia</taxon>
    </lineage>
</organism>
<dbReference type="GO" id="GO:0012505">
    <property type="term" value="C:endomembrane system"/>
    <property type="evidence" value="ECO:0007669"/>
    <property type="project" value="UniProtKB-SubCell"/>
</dbReference>
<accession>A0A166MI92</accession>
<feature type="region of interest" description="Disordered" evidence="7">
    <location>
        <begin position="538"/>
        <end position="587"/>
    </location>
</feature>
<dbReference type="CDD" id="cd17502">
    <property type="entry name" value="MFS_Azr1_MDR_like"/>
    <property type="match status" value="1"/>
</dbReference>
<keyword evidence="6 8" id="KW-0472">Membrane</keyword>
<feature type="transmembrane region" description="Helical" evidence="8">
    <location>
        <begin position="509"/>
        <end position="529"/>
    </location>
</feature>
<dbReference type="SUPFAM" id="SSF103473">
    <property type="entry name" value="MFS general substrate transporter"/>
    <property type="match status" value="1"/>
</dbReference>
<dbReference type="Gene3D" id="1.20.1720.10">
    <property type="entry name" value="Multidrug resistance protein D"/>
    <property type="match status" value="1"/>
</dbReference>
<dbReference type="Pfam" id="PF07690">
    <property type="entry name" value="MFS_1"/>
    <property type="match status" value="1"/>
</dbReference>
<dbReference type="FunFam" id="1.20.1720.10:FF:000013">
    <property type="entry name" value="Related to multidrug resistance proteins"/>
    <property type="match status" value="1"/>
</dbReference>
<name>A0A166MI92_9AGAM</name>
<keyword evidence="5 8" id="KW-1133">Transmembrane helix</keyword>
<dbReference type="PANTHER" id="PTHR23501:SF189">
    <property type="entry name" value="DRUG TRANSPORTER, PUTATIVE (AFU_ORTHOLOGUE AFUA_4G03920)-RELATED"/>
    <property type="match status" value="1"/>
</dbReference>
<dbReference type="STRING" id="436010.A0A166MI92"/>
<feature type="transmembrane region" description="Helical" evidence="8">
    <location>
        <begin position="73"/>
        <end position="92"/>
    </location>
</feature>
<feature type="compositionally biased region" description="Polar residues" evidence="7">
    <location>
        <begin position="555"/>
        <end position="569"/>
    </location>
</feature>
<evidence type="ECO:0000259" key="9">
    <source>
        <dbReference type="PROSITE" id="PS50850"/>
    </source>
</evidence>
<dbReference type="EMBL" id="KV417702">
    <property type="protein sequence ID" value="KZP09369.1"/>
    <property type="molecule type" value="Genomic_DNA"/>
</dbReference>
<dbReference type="PROSITE" id="PS50850">
    <property type="entry name" value="MFS"/>
    <property type="match status" value="1"/>
</dbReference>
<feature type="transmembrane region" description="Helical" evidence="8">
    <location>
        <begin position="435"/>
        <end position="453"/>
    </location>
</feature>
<evidence type="ECO:0000256" key="1">
    <source>
        <dbReference type="ARBA" id="ARBA00004127"/>
    </source>
</evidence>
<keyword evidence="12" id="KW-1185">Reference proteome</keyword>
<dbReference type="PANTHER" id="PTHR23501">
    <property type="entry name" value="MAJOR FACILITATOR SUPERFAMILY"/>
    <property type="match status" value="1"/>
</dbReference>
<feature type="transmembrane region" description="Helical" evidence="8">
    <location>
        <begin position="104"/>
        <end position="122"/>
    </location>
</feature>
<evidence type="ECO:0000256" key="4">
    <source>
        <dbReference type="ARBA" id="ARBA00022692"/>
    </source>
</evidence>
<protein>
    <submittedName>
        <fullName evidence="11">MFS general substrate transporter</fullName>
    </submittedName>
</protein>
<feature type="transmembrane region" description="Helical" evidence="8">
    <location>
        <begin position="192"/>
        <end position="214"/>
    </location>
</feature>
<feature type="compositionally biased region" description="Basic and acidic residues" evidence="7">
    <location>
        <begin position="573"/>
        <end position="587"/>
    </location>
</feature>
<feature type="transmembrane region" description="Helical" evidence="8">
    <location>
        <begin position="390"/>
        <end position="414"/>
    </location>
</feature>
<feature type="transmembrane region" description="Helical" evidence="8">
    <location>
        <begin position="162"/>
        <end position="180"/>
    </location>
</feature>
<feature type="transmembrane region" description="Helical" evidence="8">
    <location>
        <begin position="261"/>
        <end position="280"/>
    </location>
</feature>
<evidence type="ECO:0000256" key="6">
    <source>
        <dbReference type="ARBA" id="ARBA00023136"/>
    </source>
</evidence>
<feature type="transmembrane region" description="Helical" evidence="8">
    <location>
        <begin position="292"/>
        <end position="312"/>
    </location>
</feature>
<evidence type="ECO:0000313" key="10">
    <source>
        <dbReference type="EMBL" id="KZP09369.1"/>
    </source>
</evidence>
<sequence>MSIQLESGYSSDTPQQPPAKHLVLTDQTNLLPFRTIITVFMGLSLCIIVSTLDSVIVATALPTISTAFKAGSIISWVPSAYFLTSTAFQPIYGRLSDIFGRKQALCFAICTYTIGSLAAGFSRNIIELIIFRAIAGAGGGVILPMSQIIMSDIVSLRERGKYQGIIGGMMAIGYAIGPLIGGALSQKVSWRWCFWITLPIAICAMVVVIFVLPLKPVQGDIKKKLLAVDYLGAMLTLSGCVLVMLPLIWGGVTFPWSSPVVLAPLFCGLFLMVVFCIWEWKGARLPIIPMYIFKHVTIVAVYIGMFVNGFVFNSSLFYLPQFFQVGLGFSPIRSGVFLLPLPVGVTVSSFIAGVVMSHTGRYRTLVYSGFALWAIGCGCLSIVTPKTSQGLLAFLMLLCGVGAGMTQQTTTIAAQACVPRKDMSVVTAVRNFVRQFGSLLSIAISSTLINNFLRKSMDGLPIPSSSIIAVIDTPAVLGRLNSAKLASLGISPAQAAYILTDGYNRGFKWLFILNACLTSVATLTTIFMLKHKELSKGVEPAKKETEDASSAEKVLSSTEELSKDVSVSSLHIGDPEKREVDDRERVS</sequence>
<evidence type="ECO:0000313" key="11">
    <source>
        <dbReference type="EMBL" id="KZP24028.1"/>
    </source>
</evidence>
<dbReference type="AlphaFoldDB" id="A0A166MI92"/>
<comment type="similarity">
    <text evidence="2">Belongs to the major facilitator superfamily.</text>
</comment>
<gene>
    <name evidence="11" type="ORF">FIBSPDRAFT_822804</name>
    <name evidence="10" type="ORF">FIBSPDRAFT_839474</name>
</gene>
<dbReference type="GO" id="GO:0022857">
    <property type="term" value="F:transmembrane transporter activity"/>
    <property type="evidence" value="ECO:0007669"/>
    <property type="project" value="InterPro"/>
</dbReference>
<evidence type="ECO:0000256" key="2">
    <source>
        <dbReference type="ARBA" id="ARBA00008335"/>
    </source>
</evidence>
<feature type="transmembrane region" description="Helical" evidence="8">
    <location>
        <begin position="36"/>
        <end position="61"/>
    </location>
</feature>
<evidence type="ECO:0000313" key="12">
    <source>
        <dbReference type="Proteomes" id="UP000076532"/>
    </source>
</evidence>
<keyword evidence="4 8" id="KW-0812">Transmembrane</keyword>
<evidence type="ECO:0000256" key="7">
    <source>
        <dbReference type="SAM" id="MobiDB-lite"/>
    </source>
</evidence>
<feature type="transmembrane region" description="Helical" evidence="8">
    <location>
        <begin position="332"/>
        <end position="353"/>
    </location>
</feature>
<feature type="transmembrane region" description="Helical" evidence="8">
    <location>
        <begin position="226"/>
        <end position="249"/>
    </location>
</feature>
<dbReference type="GO" id="GO:0005886">
    <property type="term" value="C:plasma membrane"/>
    <property type="evidence" value="ECO:0007669"/>
    <property type="project" value="TreeGrafter"/>
</dbReference>
<dbReference type="PRINTS" id="PR01036">
    <property type="entry name" value="TCRTETB"/>
</dbReference>
<dbReference type="EMBL" id="KV417529">
    <property type="protein sequence ID" value="KZP24028.1"/>
    <property type="molecule type" value="Genomic_DNA"/>
</dbReference>